<organism evidence="3 4">
    <name type="scientific">Anguilla anguilla</name>
    <name type="common">European freshwater eel</name>
    <name type="synonym">Muraena anguilla</name>
    <dbReference type="NCBI Taxonomy" id="7936"/>
    <lineage>
        <taxon>Eukaryota</taxon>
        <taxon>Metazoa</taxon>
        <taxon>Chordata</taxon>
        <taxon>Craniata</taxon>
        <taxon>Vertebrata</taxon>
        <taxon>Euteleostomi</taxon>
        <taxon>Actinopterygii</taxon>
        <taxon>Neopterygii</taxon>
        <taxon>Teleostei</taxon>
        <taxon>Anguilliformes</taxon>
        <taxon>Anguillidae</taxon>
        <taxon>Anguilla</taxon>
    </lineage>
</organism>
<dbReference type="GO" id="GO:1901731">
    <property type="term" value="P:positive regulation of platelet aggregation"/>
    <property type="evidence" value="ECO:0007669"/>
    <property type="project" value="TreeGrafter"/>
</dbReference>
<feature type="signal peptide" evidence="2">
    <location>
        <begin position="1"/>
        <end position="22"/>
    </location>
</feature>
<keyword evidence="1" id="KW-1133">Transmembrane helix</keyword>
<gene>
    <name evidence="3" type="ORF">ANANG_G00226010</name>
</gene>
<accession>A0A9D3RPT5</accession>
<feature type="transmembrane region" description="Helical" evidence="1">
    <location>
        <begin position="59"/>
        <end position="81"/>
    </location>
</feature>
<keyword evidence="2" id="KW-0732">Signal</keyword>
<sequence>MIRVALLLLLALAGPFCAVAHASTLVPASALEDAPAEETAADPTVLVEVTEDGMGTGQVVGIVIGSLLALIIVIVVVVSVIRRMGRYSP</sequence>
<keyword evidence="1" id="KW-0812">Transmembrane</keyword>
<dbReference type="GO" id="GO:0007165">
    <property type="term" value="P:signal transduction"/>
    <property type="evidence" value="ECO:0007669"/>
    <property type="project" value="TreeGrafter"/>
</dbReference>
<dbReference type="GO" id="GO:0016477">
    <property type="term" value="P:cell migration"/>
    <property type="evidence" value="ECO:0007669"/>
    <property type="project" value="TreeGrafter"/>
</dbReference>
<reference evidence="3" key="1">
    <citation type="submission" date="2021-01" db="EMBL/GenBank/DDBJ databases">
        <title>A chromosome-scale assembly of European eel, Anguilla anguilla.</title>
        <authorList>
            <person name="Henkel C."/>
            <person name="Jong-Raadsen S.A."/>
            <person name="Dufour S."/>
            <person name="Weltzien F.-A."/>
            <person name="Palstra A.P."/>
            <person name="Pelster B."/>
            <person name="Spaink H.P."/>
            <person name="Van Den Thillart G.E."/>
            <person name="Jansen H."/>
            <person name="Zahm M."/>
            <person name="Klopp C."/>
            <person name="Cedric C."/>
            <person name="Louis A."/>
            <person name="Berthelot C."/>
            <person name="Parey E."/>
            <person name="Roest Crollius H."/>
            <person name="Montfort J."/>
            <person name="Robinson-Rechavi M."/>
            <person name="Bucao C."/>
            <person name="Bouchez O."/>
            <person name="Gislard M."/>
            <person name="Lluch J."/>
            <person name="Milhes M."/>
            <person name="Lampietro C."/>
            <person name="Lopez Roques C."/>
            <person name="Donnadieu C."/>
            <person name="Braasch I."/>
            <person name="Desvignes T."/>
            <person name="Postlethwait J."/>
            <person name="Bobe J."/>
            <person name="Guiguen Y."/>
            <person name="Dirks R."/>
        </authorList>
    </citation>
    <scope>NUCLEOTIDE SEQUENCE</scope>
    <source>
        <strain evidence="3">Tag_6206</strain>
        <tissue evidence="3">Liver</tissue>
    </source>
</reference>
<evidence type="ECO:0000256" key="2">
    <source>
        <dbReference type="SAM" id="SignalP"/>
    </source>
</evidence>
<dbReference type="Proteomes" id="UP001044222">
    <property type="component" value="Chromosome 12"/>
</dbReference>
<proteinExistence type="predicted"/>
<keyword evidence="1" id="KW-0472">Membrane</keyword>
<dbReference type="AlphaFoldDB" id="A0A9D3RPT5"/>
<dbReference type="GO" id="GO:0007155">
    <property type="term" value="P:cell adhesion"/>
    <property type="evidence" value="ECO:0007669"/>
    <property type="project" value="TreeGrafter"/>
</dbReference>
<dbReference type="EMBL" id="JAFIRN010000012">
    <property type="protein sequence ID" value="KAG5838664.1"/>
    <property type="molecule type" value="Genomic_DNA"/>
</dbReference>
<keyword evidence="4" id="KW-1185">Reference proteome</keyword>
<evidence type="ECO:0000256" key="1">
    <source>
        <dbReference type="SAM" id="Phobius"/>
    </source>
</evidence>
<protein>
    <submittedName>
        <fullName evidence="3">Uncharacterized protein</fullName>
    </submittedName>
</protein>
<feature type="chain" id="PRO_5038526475" evidence="2">
    <location>
        <begin position="23"/>
        <end position="89"/>
    </location>
</feature>
<evidence type="ECO:0000313" key="3">
    <source>
        <dbReference type="EMBL" id="KAG5838664.1"/>
    </source>
</evidence>
<comment type="caution">
    <text evidence="3">The sequence shown here is derived from an EMBL/GenBank/DDBJ whole genome shotgun (WGS) entry which is preliminary data.</text>
</comment>
<dbReference type="PANTHER" id="PTHR47390:SF1">
    <property type="entry name" value="PODOPLANIN"/>
    <property type="match status" value="1"/>
</dbReference>
<dbReference type="PANTHER" id="PTHR47390">
    <property type="entry name" value="PODOPLANIN"/>
    <property type="match status" value="1"/>
</dbReference>
<evidence type="ECO:0000313" key="4">
    <source>
        <dbReference type="Proteomes" id="UP001044222"/>
    </source>
</evidence>
<dbReference type="InterPro" id="IPR052684">
    <property type="entry name" value="Podoplanin_domain"/>
</dbReference>
<name>A0A9D3RPT5_ANGAN</name>